<reference evidence="3" key="1">
    <citation type="journal article" date="2019" name="Int. J. Syst. Evol. Microbiol.">
        <title>The Global Catalogue of Microorganisms (GCM) 10K type strain sequencing project: providing services to taxonomists for standard genome sequencing and annotation.</title>
        <authorList>
            <consortium name="The Broad Institute Genomics Platform"/>
            <consortium name="The Broad Institute Genome Sequencing Center for Infectious Disease"/>
            <person name="Wu L."/>
            <person name="Ma J."/>
        </authorList>
    </citation>
    <scope>NUCLEOTIDE SEQUENCE [LARGE SCALE GENOMIC DNA]</scope>
    <source>
        <strain evidence="3">JCM 18302</strain>
    </source>
</reference>
<evidence type="ECO:0000313" key="3">
    <source>
        <dbReference type="Proteomes" id="UP001500804"/>
    </source>
</evidence>
<organism evidence="2 3">
    <name type="scientific">Pseudonocardia adelaidensis</name>
    <dbReference type="NCBI Taxonomy" id="648754"/>
    <lineage>
        <taxon>Bacteria</taxon>
        <taxon>Bacillati</taxon>
        <taxon>Actinomycetota</taxon>
        <taxon>Actinomycetes</taxon>
        <taxon>Pseudonocardiales</taxon>
        <taxon>Pseudonocardiaceae</taxon>
        <taxon>Pseudonocardia</taxon>
    </lineage>
</organism>
<dbReference type="Proteomes" id="UP001500804">
    <property type="component" value="Unassembled WGS sequence"/>
</dbReference>
<protein>
    <submittedName>
        <fullName evidence="2">Uncharacterized protein</fullName>
    </submittedName>
</protein>
<feature type="compositionally biased region" description="Basic and acidic residues" evidence="1">
    <location>
        <begin position="98"/>
        <end position="111"/>
    </location>
</feature>
<keyword evidence="3" id="KW-1185">Reference proteome</keyword>
<feature type="compositionally biased region" description="Basic and acidic residues" evidence="1">
    <location>
        <begin position="204"/>
        <end position="231"/>
    </location>
</feature>
<feature type="compositionally biased region" description="Pro residues" evidence="1">
    <location>
        <begin position="327"/>
        <end position="338"/>
    </location>
</feature>
<sequence>MSGTDGTSATVAMSVIARYVVWQHTCLTCFLPGHREEVGEPRGPEVRLDLGGEPGRVADRQAGQQPARRGRQHARGLSQPGPQPARRLLPPRRRRDLPRRAADPQHRDREVAPACRGEQPVGGGGLAGEQRGPPVGGCDQQHPPAHRPAGCADLGALQHRRHEHLARVAGPGPVTRAPQRPRVVGDDDPQPGRGTSLGGAAQRVLHDEQRVGGDNERCRGRAAAGRDDHARSGGAPVPRRRDPDEQHAPEQHDHARDRPERDAQQHDGPDGERRRYEPQVGWAAHRVEVGGPKADGERHVPDAMSDRAWGAWLARTCGWPDREVDNSPPPHTDPPRPSVRPTTLDTGGRRPPTPTVSLCRGSYPARLRPPEDRRPRTGSGTGRRCPRPS</sequence>
<evidence type="ECO:0000256" key="1">
    <source>
        <dbReference type="SAM" id="MobiDB-lite"/>
    </source>
</evidence>
<dbReference type="EMBL" id="BAABJO010000007">
    <property type="protein sequence ID" value="GAA5118847.1"/>
    <property type="molecule type" value="Genomic_DNA"/>
</dbReference>
<feature type="compositionally biased region" description="Basic and acidic residues" evidence="1">
    <location>
        <begin position="239"/>
        <end position="277"/>
    </location>
</feature>
<feature type="compositionally biased region" description="Basic and acidic residues" evidence="1">
    <location>
        <begin position="34"/>
        <end position="50"/>
    </location>
</feature>
<accession>A0ABP9NGN3</accession>
<gene>
    <name evidence="2" type="ORF">GCM10023320_23600</name>
</gene>
<comment type="caution">
    <text evidence="2">The sequence shown here is derived from an EMBL/GenBank/DDBJ whole genome shotgun (WGS) entry which is preliminary data.</text>
</comment>
<evidence type="ECO:0000313" key="2">
    <source>
        <dbReference type="EMBL" id="GAA5118847.1"/>
    </source>
</evidence>
<proteinExistence type="predicted"/>
<feature type="compositionally biased region" description="Low complexity" evidence="1">
    <location>
        <begin position="75"/>
        <end position="88"/>
    </location>
</feature>
<feature type="region of interest" description="Disordered" evidence="1">
    <location>
        <begin position="34"/>
        <end position="301"/>
    </location>
</feature>
<feature type="region of interest" description="Disordered" evidence="1">
    <location>
        <begin position="319"/>
        <end position="389"/>
    </location>
</feature>
<name>A0ABP9NGN3_9PSEU</name>